<reference evidence="2 3" key="1">
    <citation type="journal article" date="2015" name="Stand. Genomic Sci.">
        <title>Genomic Encyclopedia of Bacterial and Archaeal Type Strains, Phase III: the genomes of soil and plant-associated and newly described type strains.</title>
        <authorList>
            <person name="Whitman W.B."/>
            <person name="Woyke T."/>
            <person name="Klenk H.P."/>
            <person name="Zhou Y."/>
            <person name="Lilburn T.G."/>
            <person name="Beck B.J."/>
            <person name="De Vos P."/>
            <person name="Vandamme P."/>
            <person name="Eisen J.A."/>
            <person name="Garrity G."/>
            <person name="Hugenholtz P."/>
            <person name="Kyrpides N.C."/>
        </authorList>
    </citation>
    <scope>NUCLEOTIDE SEQUENCE [LARGE SCALE GENOMIC DNA]</scope>
    <source>
        <strain evidence="2 3">CGMCC 1.5364</strain>
    </source>
</reference>
<gene>
    <name evidence="2" type="ORF">IQ24_03096</name>
</gene>
<feature type="signal peptide" evidence="1">
    <location>
        <begin position="1"/>
        <end position="31"/>
    </location>
</feature>
<sequence length="135" mass="13946">MMNYMPSSSASARIRVAIAFSVATLTLGACASSSDLARSNPNYFKADISTSGLSGTYNPAGFKTAEVRDLLASNCKGKKLAGYSEKTSDGLTAFTATCQGGAVAFGGNMEFQRAGGQVISEGLLYDESGNISKSK</sequence>
<protein>
    <submittedName>
        <fullName evidence="2">Uncharacterized protein</fullName>
    </submittedName>
</protein>
<comment type="caution">
    <text evidence="2">The sequence shown here is derived from an EMBL/GenBank/DDBJ whole genome shotgun (WGS) entry which is preliminary data.</text>
</comment>
<keyword evidence="3" id="KW-1185">Reference proteome</keyword>
<proteinExistence type="predicted"/>
<evidence type="ECO:0000313" key="3">
    <source>
        <dbReference type="Proteomes" id="UP000316225"/>
    </source>
</evidence>
<dbReference type="EMBL" id="VLKU01000010">
    <property type="protein sequence ID" value="TWI31238.1"/>
    <property type="molecule type" value="Genomic_DNA"/>
</dbReference>
<name>A0A562NGM6_9RHOB</name>
<feature type="chain" id="PRO_5021819031" evidence="1">
    <location>
        <begin position="32"/>
        <end position="135"/>
    </location>
</feature>
<dbReference type="AlphaFoldDB" id="A0A562NGM6"/>
<organism evidence="2 3">
    <name type="scientific">Paracoccus sulfuroxidans</name>
    <dbReference type="NCBI Taxonomy" id="384678"/>
    <lineage>
        <taxon>Bacteria</taxon>
        <taxon>Pseudomonadati</taxon>
        <taxon>Pseudomonadota</taxon>
        <taxon>Alphaproteobacteria</taxon>
        <taxon>Rhodobacterales</taxon>
        <taxon>Paracoccaceae</taxon>
        <taxon>Paracoccus</taxon>
    </lineage>
</organism>
<evidence type="ECO:0000256" key="1">
    <source>
        <dbReference type="SAM" id="SignalP"/>
    </source>
</evidence>
<dbReference type="RefSeq" id="WP_145399185.1">
    <property type="nucleotide sequence ID" value="NZ_VLKU01000010.1"/>
</dbReference>
<accession>A0A562NGM6</accession>
<evidence type="ECO:0000313" key="2">
    <source>
        <dbReference type="EMBL" id="TWI31238.1"/>
    </source>
</evidence>
<dbReference type="Proteomes" id="UP000316225">
    <property type="component" value="Unassembled WGS sequence"/>
</dbReference>
<dbReference type="OrthoDB" id="7778594at2"/>
<keyword evidence="1" id="KW-0732">Signal</keyword>